<accession>A0ACB8R6V3</accession>
<reference evidence="1" key="2">
    <citation type="journal article" date="2022" name="New Phytol.">
        <title>Evolutionary transition to the ectomycorrhizal habit in the genomes of a hyperdiverse lineage of mushroom-forming fungi.</title>
        <authorList>
            <person name="Looney B."/>
            <person name="Miyauchi S."/>
            <person name="Morin E."/>
            <person name="Drula E."/>
            <person name="Courty P.E."/>
            <person name="Kohler A."/>
            <person name="Kuo A."/>
            <person name="LaButti K."/>
            <person name="Pangilinan J."/>
            <person name="Lipzen A."/>
            <person name="Riley R."/>
            <person name="Andreopoulos W."/>
            <person name="He G."/>
            <person name="Johnson J."/>
            <person name="Nolan M."/>
            <person name="Tritt A."/>
            <person name="Barry K.W."/>
            <person name="Grigoriev I.V."/>
            <person name="Nagy L.G."/>
            <person name="Hibbett D."/>
            <person name="Henrissat B."/>
            <person name="Matheny P.B."/>
            <person name="Labbe J."/>
            <person name="Martin F.M."/>
        </authorList>
    </citation>
    <scope>NUCLEOTIDE SEQUENCE</scope>
    <source>
        <strain evidence="1">FP105234-sp</strain>
    </source>
</reference>
<evidence type="ECO:0000313" key="2">
    <source>
        <dbReference type="Proteomes" id="UP000814033"/>
    </source>
</evidence>
<dbReference type="Proteomes" id="UP000814033">
    <property type="component" value="Unassembled WGS sequence"/>
</dbReference>
<gene>
    <name evidence="1" type="ORF">FA95DRAFT_969451</name>
</gene>
<organism evidence="1 2">
    <name type="scientific">Auriscalpium vulgare</name>
    <dbReference type="NCBI Taxonomy" id="40419"/>
    <lineage>
        <taxon>Eukaryota</taxon>
        <taxon>Fungi</taxon>
        <taxon>Dikarya</taxon>
        <taxon>Basidiomycota</taxon>
        <taxon>Agaricomycotina</taxon>
        <taxon>Agaricomycetes</taxon>
        <taxon>Russulales</taxon>
        <taxon>Auriscalpiaceae</taxon>
        <taxon>Auriscalpium</taxon>
    </lineage>
</organism>
<name>A0ACB8R6V3_9AGAM</name>
<keyword evidence="2" id="KW-1185">Reference proteome</keyword>
<evidence type="ECO:0000313" key="1">
    <source>
        <dbReference type="EMBL" id="KAI0039866.1"/>
    </source>
</evidence>
<proteinExistence type="predicted"/>
<comment type="caution">
    <text evidence="1">The sequence shown here is derived from an EMBL/GenBank/DDBJ whole genome shotgun (WGS) entry which is preliminary data.</text>
</comment>
<dbReference type="EMBL" id="MU276254">
    <property type="protein sequence ID" value="KAI0039866.1"/>
    <property type="molecule type" value="Genomic_DNA"/>
</dbReference>
<protein>
    <submittedName>
        <fullName evidence="1">Uncharacterized protein</fullName>
    </submittedName>
</protein>
<sequence length="237" mass="25910">MRCDGGGTWVSRHHRGSQRARGIWGRRGRRGGRAMGGRWWVDARRELVQLQTRPLPQSRAPRSQRALLCAPIVRLPPALRPPLRPHPSVGVLHASGTQRGPSRSTSSSTSPTRSTEAQLTTASPLEVYPHNSCPTSCPAAQASSAEVCSRPGRWAIAEHPRILSQSRIDLLGVWKHLRPVTAALYRRTTSRARDSCALVKLRPSRRAAANSGVIWGRSVNSIPPVEAHVVRHGGTKS</sequence>
<reference evidence="1" key="1">
    <citation type="submission" date="2021-02" db="EMBL/GenBank/DDBJ databases">
        <authorList>
            <consortium name="DOE Joint Genome Institute"/>
            <person name="Ahrendt S."/>
            <person name="Looney B.P."/>
            <person name="Miyauchi S."/>
            <person name="Morin E."/>
            <person name="Drula E."/>
            <person name="Courty P.E."/>
            <person name="Chicoki N."/>
            <person name="Fauchery L."/>
            <person name="Kohler A."/>
            <person name="Kuo A."/>
            <person name="Labutti K."/>
            <person name="Pangilinan J."/>
            <person name="Lipzen A."/>
            <person name="Riley R."/>
            <person name="Andreopoulos W."/>
            <person name="He G."/>
            <person name="Johnson J."/>
            <person name="Barry K.W."/>
            <person name="Grigoriev I.V."/>
            <person name="Nagy L."/>
            <person name="Hibbett D."/>
            <person name="Henrissat B."/>
            <person name="Matheny P.B."/>
            <person name="Labbe J."/>
            <person name="Martin F."/>
        </authorList>
    </citation>
    <scope>NUCLEOTIDE SEQUENCE</scope>
    <source>
        <strain evidence="1">FP105234-sp</strain>
    </source>
</reference>